<sequence>MLGIGAIVIGARDFPRAVEFWSAALDYDVELGDDGDWAFLTSRDGRGQRVDIMQVSAPAEQRRRHHLDLDADDQAAEVARLLDLGATEVPEWRYEDDANYIVLADPDGNYFCVCRS</sequence>
<dbReference type="Gene3D" id="3.10.180.10">
    <property type="entry name" value="2,3-Dihydroxybiphenyl 1,2-Dioxygenase, domain 1"/>
    <property type="match status" value="1"/>
</dbReference>
<keyword evidence="3" id="KW-1185">Reference proteome</keyword>
<evidence type="ECO:0000259" key="1">
    <source>
        <dbReference type="PROSITE" id="PS51819"/>
    </source>
</evidence>
<dbReference type="PANTHER" id="PTHR35908">
    <property type="entry name" value="HYPOTHETICAL FUSION PROTEIN"/>
    <property type="match status" value="1"/>
</dbReference>
<accession>A0A2V1HU08</accession>
<organism evidence="2 3">
    <name type="scientific">Amnibacterium flavum</name>
    <dbReference type="NCBI Taxonomy" id="2173173"/>
    <lineage>
        <taxon>Bacteria</taxon>
        <taxon>Bacillati</taxon>
        <taxon>Actinomycetota</taxon>
        <taxon>Actinomycetes</taxon>
        <taxon>Micrococcales</taxon>
        <taxon>Microbacteriaceae</taxon>
        <taxon>Amnibacterium</taxon>
    </lineage>
</organism>
<dbReference type="Proteomes" id="UP000244893">
    <property type="component" value="Unassembled WGS sequence"/>
</dbReference>
<gene>
    <name evidence="2" type="ORF">DDQ50_06355</name>
</gene>
<evidence type="ECO:0000313" key="2">
    <source>
        <dbReference type="EMBL" id="PVZ96058.1"/>
    </source>
</evidence>
<dbReference type="PROSITE" id="PS51819">
    <property type="entry name" value="VOC"/>
    <property type="match status" value="1"/>
</dbReference>
<dbReference type="CDD" id="cd06587">
    <property type="entry name" value="VOC"/>
    <property type="match status" value="1"/>
</dbReference>
<dbReference type="Pfam" id="PF18029">
    <property type="entry name" value="Glyoxalase_6"/>
    <property type="match status" value="1"/>
</dbReference>
<dbReference type="InterPro" id="IPR029068">
    <property type="entry name" value="Glyas_Bleomycin-R_OHBP_Dase"/>
</dbReference>
<protein>
    <recommendedName>
        <fullName evidence="1">VOC domain-containing protein</fullName>
    </recommendedName>
</protein>
<dbReference type="EMBL" id="QEOP01000001">
    <property type="protein sequence ID" value="PVZ96058.1"/>
    <property type="molecule type" value="Genomic_DNA"/>
</dbReference>
<dbReference type="RefSeq" id="WP_116755792.1">
    <property type="nucleotide sequence ID" value="NZ_JBHUEX010000001.1"/>
</dbReference>
<dbReference type="AlphaFoldDB" id="A0A2V1HU08"/>
<dbReference type="InterPro" id="IPR037523">
    <property type="entry name" value="VOC_core"/>
</dbReference>
<dbReference type="SUPFAM" id="SSF54593">
    <property type="entry name" value="Glyoxalase/Bleomycin resistance protein/Dihydroxybiphenyl dioxygenase"/>
    <property type="match status" value="1"/>
</dbReference>
<dbReference type="InterPro" id="IPR041581">
    <property type="entry name" value="Glyoxalase_6"/>
</dbReference>
<evidence type="ECO:0000313" key="3">
    <source>
        <dbReference type="Proteomes" id="UP000244893"/>
    </source>
</evidence>
<name>A0A2V1HU08_9MICO</name>
<reference evidence="2 3" key="1">
    <citation type="submission" date="2018-05" db="EMBL/GenBank/DDBJ databases">
        <title>Amnibacterium sp. M8JJ-5, whole genome shotgun sequence.</title>
        <authorList>
            <person name="Tuo L."/>
        </authorList>
    </citation>
    <scope>NUCLEOTIDE SEQUENCE [LARGE SCALE GENOMIC DNA]</scope>
    <source>
        <strain evidence="2 3">M8JJ-5</strain>
    </source>
</reference>
<feature type="domain" description="VOC" evidence="1">
    <location>
        <begin position="3"/>
        <end position="116"/>
    </location>
</feature>
<proteinExistence type="predicted"/>
<comment type="caution">
    <text evidence="2">The sequence shown here is derived from an EMBL/GenBank/DDBJ whole genome shotgun (WGS) entry which is preliminary data.</text>
</comment>
<dbReference type="PANTHER" id="PTHR35908:SF1">
    <property type="entry name" value="CONSERVED PROTEIN"/>
    <property type="match status" value="1"/>
</dbReference>
<dbReference type="OrthoDB" id="5524593at2"/>